<dbReference type="InterPro" id="IPR007627">
    <property type="entry name" value="RNA_pol_sigma70_r2"/>
</dbReference>
<dbReference type="Gene3D" id="1.10.10.10">
    <property type="entry name" value="Winged helix-like DNA-binding domain superfamily/Winged helix DNA-binding domain"/>
    <property type="match status" value="1"/>
</dbReference>
<dbReference type="OrthoDB" id="9784272at2"/>
<dbReference type="KEGG" id="paj:PAJ_1278"/>
<dbReference type="AlphaFoldDB" id="A0A0H3KWB7"/>
<feature type="domain" description="RNA polymerase sigma-70 region 2" evidence="5">
    <location>
        <begin position="27"/>
        <end position="94"/>
    </location>
</feature>
<evidence type="ECO:0000259" key="6">
    <source>
        <dbReference type="Pfam" id="PF08281"/>
    </source>
</evidence>
<dbReference type="GO" id="GO:0006352">
    <property type="term" value="P:DNA-templated transcription initiation"/>
    <property type="evidence" value="ECO:0007669"/>
    <property type="project" value="InterPro"/>
</dbReference>
<dbReference type="Proteomes" id="UP000006690">
    <property type="component" value="Chromosome"/>
</dbReference>
<evidence type="ECO:0000256" key="4">
    <source>
        <dbReference type="ARBA" id="ARBA00023163"/>
    </source>
</evidence>
<evidence type="ECO:0000256" key="2">
    <source>
        <dbReference type="ARBA" id="ARBA00023015"/>
    </source>
</evidence>
<dbReference type="eggNOG" id="COG1595">
    <property type="taxonomic scope" value="Bacteria"/>
</dbReference>
<comment type="similarity">
    <text evidence="1">Belongs to the sigma-70 factor family. ECF subfamily.</text>
</comment>
<dbReference type="GO" id="GO:0016987">
    <property type="term" value="F:sigma factor activity"/>
    <property type="evidence" value="ECO:0007669"/>
    <property type="project" value="UniProtKB-KW"/>
</dbReference>
<dbReference type="SUPFAM" id="SSF88659">
    <property type="entry name" value="Sigma3 and sigma4 domains of RNA polymerase sigma factors"/>
    <property type="match status" value="1"/>
</dbReference>
<organism evidence="7 8">
    <name type="scientific">Pantoea ananatis (strain AJ13355)</name>
    <dbReference type="NCBI Taxonomy" id="932677"/>
    <lineage>
        <taxon>Bacteria</taxon>
        <taxon>Pseudomonadati</taxon>
        <taxon>Pseudomonadota</taxon>
        <taxon>Gammaproteobacteria</taxon>
        <taxon>Enterobacterales</taxon>
        <taxon>Erwiniaceae</taxon>
        <taxon>Pantoea</taxon>
    </lineage>
</organism>
<evidence type="ECO:0000259" key="5">
    <source>
        <dbReference type="Pfam" id="PF04542"/>
    </source>
</evidence>
<dbReference type="GO" id="GO:0003677">
    <property type="term" value="F:DNA binding"/>
    <property type="evidence" value="ECO:0007669"/>
    <property type="project" value="InterPro"/>
</dbReference>
<evidence type="ECO:0000256" key="3">
    <source>
        <dbReference type="ARBA" id="ARBA00023082"/>
    </source>
</evidence>
<dbReference type="Pfam" id="PF08281">
    <property type="entry name" value="Sigma70_r4_2"/>
    <property type="match status" value="1"/>
</dbReference>
<dbReference type="HOGENOM" id="CLU_047691_9_3_6"/>
<dbReference type="PANTHER" id="PTHR43133">
    <property type="entry name" value="RNA POLYMERASE ECF-TYPE SIGMA FACTO"/>
    <property type="match status" value="1"/>
</dbReference>
<reference evidence="8" key="1">
    <citation type="journal article" date="2012" name="Appl. Microbiol. Biotechnol.">
        <title>The complete genome sequence of Pantoea ananatis AJ13355, an organism with great biotechnological potential.</title>
        <authorList>
            <person name="Hara Y."/>
            <person name="Kadotani N."/>
            <person name="Izui H."/>
            <person name="Katashkina J.I."/>
            <person name="Kuvaeva T.M."/>
            <person name="Andreeva I.G."/>
            <person name="Golubeva L.I."/>
            <person name="Malko D.B."/>
            <person name="Makeev V.J."/>
            <person name="Mashko S.V."/>
            <person name="Kozlov Y.I."/>
        </authorList>
    </citation>
    <scope>NUCLEOTIDE SEQUENCE [LARGE SCALE GENOMIC DNA]</scope>
    <source>
        <strain evidence="8">AJ13355</strain>
    </source>
</reference>
<dbReference type="PANTHER" id="PTHR43133:SF62">
    <property type="entry name" value="RNA POLYMERASE SIGMA FACTOR SIGZ"/>
    <property type="match status" value="1"/>
</dbReference>
<dbReference type="InterPro" id="IPR013324">
    <property type="entry name" value="RNA_pol_sigma_r3/r4-like"/>
</dbReference>
<name>A0A0H3KWB7_PANAA</name>
<dbReference type="InterPro" id="IPR013325">
    <property type="entry name" value="RNA_pol_sigma_r2"/>
</dbReference>
<keyword evidence="4" id="KW-0804">Transcription</keyword>
<dbReference type="EMBL" id="AP012032">
    <property type="protein sequence ID" value="BAK11358.1"/>
    <property type="molecule type" value="Genomic_DNA"/>
</dbReference>
<keyword evidence="2" id="KW-0805">Transcription regulation</keyword>
<evidence type="ECO:0000256" key="1">
    <source>
        <dbReference type="ARBA" id="ARBA00010641"/>
    </source>
</evidence>
<feature type="domain" description="RNA polymerase sigma factor 70 region 4 type 2" evidence="6">
    <location>
        <begin position="127"/>
        <end position="178"/>
    </location>
</feature>
<dbReference type="InterPro" id="IPR036388">
    <property type="entry name" value="WH-like_DNA-bd_sf"/>
</dbReference>
<keyword evidence="3" id="KW-0731">Sigma factor</keyword>
<dbReference type="PATRIC" id="fig|553.3.peg.2267"/>
<dbReference type="InterPro" id="IPR014284">
    <property type="entry name" value="RNA_pol_sigma-70_dom"/>
</dbReference>
<gene>
    <name evidence="7" type="ordered locus">PAJ_1278</name>
</gene>
<protein>
    <submittedName>
        <fullName evidence="7">RNA polymerase sigma factor</fullName>
    </submittedName>
</protein>
<dbReference type="InterPro" id="IPR039425">
    <property type="entry name" value="RNA_pol_sigma-70-like"/>
</dbReference>
<dbReference type="RefSeq" id="WP_013025822.1">
    <property type="nucleotide sequence ID" value="NC_017531.2"/>
</dbReference>
<dbReference type="NCBIfam" id="TIGR02937">
    <property type="entry name" value="sigma70-ECF"/>
    <property type="match status" value="1"/>
</dbReference>
<dbReference type="Pfam" id="PF04542">
    <property type="entry name" value="Sigma70_r2"/>
    <property type="match status" value="1"/>
</dbReference>
<dbReference type="Gene3D" id="1.10.1740.10">
    <property type="match status" value="1"/>
</dbReference>
<evidence type="ECO:0000313" key="7">
    <source>
        <dbReference type="EMBL" id="BAK11358.1"/>
    </source>
</evidence>
<dbReference type="SUPFAM" id="SSF88946">
    <property type="entry name" value="Sigma2 domain of RNA polymerase sigma factors"/>
    <property type="match status" value="1"/>
</dbReference>
<evidence type="ECO:0000313" key="8">
    <source>
        <dbReference type="Proteomes" id="UP000006690"/>
    </source>
</evidence>
<dbReference type="GeneID" id="57268219"/>
<dbReference type="CDD" id="cd06171">
    <property type="entry name" value="Sigma70_r4"/>
    <property type="match status" value="1"/>
</dbReference>
<dbReference type="InterPro" id="IPR013249">
    <property type="entry name" value="RNA_pol_sigma70_r4_t2"/>
</dbReference>
<proteinExistence type="inferred from homology"/>
<sequence length="184" mass="21113">MDKVQAVEQVKLMQAIADGDRQAFEQLYRLTSPHLFAIALRMLQHRPWAEEVLHDCYITIWSKAETYNAALSSPLTWMTHIVRNRCIDWLRSGQARLASAEEAHNDDLLAAEHDELHNRQDDAQAARLQRCLGNLSSEQRQSITLAYYQGMSHGDIAHWLQQPVGSVKSWIRRAMAHLRECVGL</sequence>
<accession>A0A0H3KWB7</accession>